<proteinExistence type="predicted"/>
<keyword evidence="2" id="KW-0067">ATP-binding</keyword>
<dbReference type="AlphaFoldDB" id="A0A7S0IUB6"/>
<keyword evidence="1" id="KW-0547">Nucleotide-binding</keyword>
<dbReference type="GO" id="GO:0016020">
    <property type="term" value="C:membrane"/>
    <property type="evidence" value="ECO:0007669"/>
    <property type="project" value="TreeGrafter"/>
</dbReference>
<dbReference type="PANTHER" id="PTHR24223:SF441">
    <property type="match status" value="1"/>
</dbReference>
<dbReference type="SUPFAM" id="SSF52540">
    <property type="entry name" value="P-loop containing nucleoside triphosphate hydrolases"/>
    <property type="match status" value="1"/>
</dbReference>
<dbReference type="InterPro" id="IPR027417">
    <property type="entry name" value="P-loop_NTPase"/>
</dbReference>
<dbReference type="GO" id="GO:0005524">
    <property type="term" value="F:ATP binding"/>
    <property type="evidence" value="ECO:0007669"/>
    <property type="project" value="UniProtKB-KW"/>
</dbReference>
<gene>
    <name evidence="4" type="ORF">CLEP1334_LOCUS7447</name>
</gene>
<name>A0A7S0IUB6_9EUKA</name>
<reference evidence="4" key="1">
    <citation type="submission" date="2021-01" db="EMBL/GenBank/DDBJ databases">
        <authorList>
            <person name="Corre E."/>
            <person name="Pelletier E."/>
            <person name="Niang G."/>
            <person name="Scheremetjew M."/>
            <person name="Finn R."/>
            <person name="Kale V."/>
            <person name="Holt S."/>
            <person name="Cochrane G."/>
            <person name="Meng A."/>
            <person name="Brown T."/>
            <person name="Cohen L."/>
        </authorList>
    </citation>
    <scope>NUCLEOTIDE SEQUENCE</scope>
    <source>
        <strain evidence="4">RCC1130</strain>
    </source>
</reference>
<dbReference type="Pfam" id="PF00005">
    <property type="entry name" value="ABC_tran"/>
    <property type="match status" value="1"/>
</dbReference>
<dbReference type="InterPro" id="IPR003439">
    <property type="entry name" value="ABC_transporter-like_ATP-bd"/>
</dbReference>
<dbReference type="Gene3D" id="3.40.50.300">
    <property type="entry name" value="P-loop containing nucleotide triphosphate hydrolases"/>
    <property type="match status" value="1"/>
</dbReference>
<dbReference type="FunFam" id="3.40.50.300:FF:003492">
    <property type="entry name" value="AGAP012735-PA"/>
    <property type="match status" value="1"/>
</dbReference>
<feature type="domain" description="ABC transporter" evidence="3">
    <location>
        <begin position="27"/>
        <end position="66"/>
    </location>
</feature>
<organism evidence="4">
    <name type="scientific">Calcidiscus leptoporus</name>
    <dbReference type="NCBI Taxonomy" id="127549"/>
    <lineage>
        <taxon>Eukaryota</taxon>
        <taxon>Haptista</taxon>
        <taxon>Haptophyta</taxon>
        <taxon>Prymnesiophyceae</taxon>
        <taxon>Coccolithales</taxon>
        <taxon>Calcidiscaceae</taxon>
        <taxon>Calcidiscus</taxon>
    </lineage>
</organism>
<evidence type="ECO:0000313" key="4">
    <source>
        <dbReference type="EMBL" id="CAD8532195.1"/>
    </source>
</evidence>
<dbReference type="InterPro" id="IPR050173">
    <property type="entry name" value="ABC_transporter_C-like"/>
</dbReference>
<evidence type="ECO:0000259" key="3">
    <source>
        <dbReference type="Pfam" id="PF00005"/>
    </source>
</evidence>
<sequence>MIVHGIVVRALQVVQLSSLVDGFQEGLAHKVTEGGQNFSVGQRQLLCLARATLRHSLVLALDEATASIDNDTDAVLQKAIREMFAECTVLTIAHRLHTIMDSTAIMLFEAGELVEFDEPEALLADPDSHFSRLVDETGSASAHLRELSRKSRLLLRGVSALGGAGAERPTTQKQDEQFRT</sequence>
<evidence type="ECO:0000256" key="1">
    <source>
        <dbReference type="ARBA" id="ARBA00022741"/>
    </source>
</evidence>
<dbReference type="PANTHER" id="PTHR24223">
    <property type="entry name" value="ATP-BINDING CASSETTE SUB-FAMILY C"/>
    <property type="match status" value="1"/>
</dbReference>
<dbReference type="EMBL" id="HBER01014819">
    <property type="protein sequence ID" value="CAD8532195.1"/>
    <property type="molecule type" value="Transcribed_RNA"/>
</dbReference>
<dbReference type="GO" id="GO:0042626">
    <property type="term" value="F:ATPase-coupled transmembrane transporter activity"/>
    <property type="evidence" value="ECO:0007669"/>
    <property type="project" value="TreeGrafter"/>
</dbReference>
<evidence type="ECO:0000256" key="2">
    <source>
        <dbReference type="ARBA" id="ARBA00022840"/>
    </source>
</evidence>
<protein>
    <recommendedName>
        <fullName evidence="3">ABC transporter domain-containing protein</fullName>
    </recommendedName>
</protein>
<dbReference type="GO" id="GO:0016887">
    <property type="term" value="F:ATP hydrolysis activity"/>
    <property type="evidence" value="ECO:0007669"/>
    <property type="project" value="InterPro"/>
</dbReference>
<accession>A0A7S0IUB6</accession>